<keyword evidence="2" id="KW-0732">Signal</keyword>
<name>A0ABW7TD82_9ACTN</name>
<evidence type="ECO:0000256" key="2">
    <source>
        <dbReference type="SAM" id="SignalP"/>
    </source>
</evidence>
<dbReference type="Pfam" id="PF10107">
    <property type="entry name" value="Endonuc_Holl"/>
    <property type="match status" value="1"/>
</dbReference>
<proteinExistence type="predicted"/>
<sequence>MIALVVMAVVLVAIVVAASLLVRSARADATAAQQRADEAHDKLIEAQEQHQKEKEQHQKDLTERGRIAARSSRSTFDGHVAENAFPYAADHGYHPKDIVHVGGNIDFLVFDGLFEIRQGTRKPEDLTVVLADVKYGSSALTREQRAVLAAMNDGRTRGEYWKAREKDGQLVYQPRTEAARPRTEKIGMNHPQVPADNFGDTSDMTATGPDV</sequence>
<dbReference type="InterPro" id="IPR019287">
    <property type="entry name" value="Hday_junct_resolvase-rel_dom"/>
</dbReference>
<dbReference type="Proteomes" id="UP001611162">
    <property type="component" value="Unassembled WGS sequence"/>
</dbReference>
<feature type="chain" id="PRO_5046088387" evidence="2">
    <location>
        <begin position="28"/>
        <end position="211"/>
    </location>
</feature>
<keyword evidence="5" id="KW-1185">Reference proteome</keyword>
<protein>
    <submittedName>
        <fullName evidence="4">Holliday junction resolvase-like protein</fullName>
    </submittedName>
</protein>
<feature type="domain" description="Holliday junction resolvase-related" evidence="3">
    <location>
        <begin position="25"/>
        <end position="157"/>
    </location>
</feature>
<dbReference type="EMBL" id="JBIRRB010000020">
    <property type="protein sequence ID" value="MFI0915343.1"/>
    <property type="molecule type" value="Genomic_DNA"/>
</dbReference>
<evidence type="ECO:0000256" key="1">
    <source>
        <dbReference type="SAM" id="MobiDB-lite"/>
    </source>
</evidence>
<dbReference type="RefSeq" id="WP_397614929.1">
    <property type="nucleotide sequence ID" value="NZ_JBIRRB010000020.1"/>
</dbReference>
<evidence type="ECO:0000313" key="4">
    <source>
        <dbReference type="EMBL" id="MFI0915343.1"/>
    </source>
</evidence>
<feature type="signal peptide" evidence="2">
    <location>
        <begin position="1"/>
        <end position="27"/>
    </location>
</feature>
<feature type="region of interest" description="Disordered" evidence="1">
    <location>
        <begin position="187"/>
        <end position="211"/>
    </location>
</feature>
<accession>A0ABW7TD82</accession>
<feature type="region of interest" description="Disordered" evidence="1">
    <location>
        <begin position="47"/>
        <end position="66"/>
    </location>
</feature>
<evidence type="ECO:0000313" key="5">
    <source>
        <dbReference type="Proteomes" id="UP001611162"/>
    </source>
</evidence>
<reference evidence="4 5" key="1">
    <citation type="submission" date="2024-10" db="EMBL/GenBank/DDBJ databases">
        <title>The Natural Products Discovery Center: Release of the First 8490 Sequenced Strains for Exploring Actinobacteria Biosynthetic Diversity.</title>
        <authorList>
            <person name="Kalkreuter E."/>
            <person name="Kautsar S.A."/>
            <person name="Yang D."/>
            <person name="Bader C.D."/>
            <person name="Teijaro C.N."/>
            <person name="Fluegel L."/>
            <person name="Davis C.M."/>
            <person name="Simpson J.R."/>
            <person name="Lauterbach L."/>
            <person name="Steele A.D."/>
            <person name="Gui C."/>
            <person name="Meng S."/>
            <person name="Li G."/>
            <person name="Viehrig K."/>
            <person name="Ye F."/>
            <person name="Su P."/>
            <person name="Kiefer A.F."/>
            <person name="Nichols A."/>
            <person name="Cepeda A.J."/>
            <person name="Yan W."/>
            <person name="Fan B."/>
            <person name="Jiang Y."/>
            <person name="Adhikari A."/>
            <person name="Zheng C.-J."/>
            <person name="Schuster L."/>
            <person name="Cowan T.M."/>
            <person name="Smanski M.J."/>
            <person name="Chevrette M.G."/>
            <person name="De Carvalho L.P.S."/>
            <person name="Shen B."/>
        </authorList>
    </citation>
    <scope>NUCLEOTIDE SEQUENCE [LARGE SCALE GENOMIC DNA]</scope>
    <source>
        <strain evidence="4 5">NPDC020979</strain>
    </source>
</reference>
<comment type="caution">
    <text evidence="4">The sequence shown here is derived from an EMBL/GenBank/DDBJ whole genome shotgun (WGS) entry which is preliminary data.</text>
</comment>
<organism evidence="4 5">
    <name type="scientific">Streptomyces abikoensis</name>
    <dbReference type="NCBI Taxonomy" id="97398"/>
    <lineage>
        <taxon>Bacteria</taxon>
        <taxon>Bacillati</taxon>
        <taxon>Actinomycetota</taxon>
        <taxon>Actinomycetes</taxon>
        <taxon>Kitasatosporales</taxon>
        <taxon>Streptomycetaceae</taxon>
        <taxon>Streptomyces</taxon>
    </lineage>
</organism>
<gene>
    <name evidence="4" type="ORF">ACH4TF_33660</name>
</gene>
<evidence type="ECO:0000259" key="3">
    <source>
        <dbReference type="Pfam" id="PF10107"/>
    </source>
</evidence>